<proteinExistence type="predicted"/>
<dbReference type="Proteomes" id="UP001217089">
    <property type="component" value="Unassembled WGS sequence"/>
</dbReference>
<name>A0ABQ9FBA7_TEGGR</name>
<keyword evidence="2" id="KW-1185">Reference proteome</keyword>
<organism evidence="1 2">
    <name type="scientific">Tegillarca granosa</name>
    <name type="common">Malaysian cockle</name>
    <name type="synonym">Anadara granosa</name>
    <dbReference type="NCBI Taxonomy" id="220873"/>
    <lineage>
        <taxon>Eukaryota</taxon>
        <taxon>Metazoa</taxon>
        <taxon>Spiralia</taxon>
        <taxon>Lophotrochozoa</taxon>
        <taxon>Mollusca</taxon>
        <taxon>Bivalvia</taxon>
        <taxon>Autobranchia</taxon>
        <taxon>Pteriomorphia</taxon>
        <taxon>Arcoida</taxon>
        <taxon>Arcoidea</taxon>
        <taxon>Arcidae</taxon>
        <taxon>Tegillarca</taxon>
    </lineage>
</organism>
<gene>
    <name evidence="1" type="ORF">KUTeg_010301</name>
</gene>
<reference evidence="1 2" key="1">
    <citation type="submission" date="2022-12" db="EMBL/GenBank/DDBJ databases">
        <title>Chromosome-level genome of Tegillarca granosa.</title>
        <authorList>
            <person name="Kim J."/>
        </authorList>
    </citation>
    <scope>NUCLEOTIDE SEQUENCE [LARGE SCALE GENOMIC DNA]</scope>
    <source>
        <strain evidence="1">Teg-2019</strain>
        <tissue evidence="1">Adductor muscle</tissue>
    </source>
</reference>
<comment type="caution">
    <text evidence="1">The sequence shown here is derived from an EMBL/GenBank/DDBJ whole genome shotgun (WGS) entry which is preliminary data.</text>
</comment>
<protein>
    <submittedName>
        <fullName evidence="1">Uncharacterized protein</fullName>
    </submittedName>
</protein>
<dbReference type="EMBL" id="JARBDR010000440">
    <property type="protein sequence ID" value="KAJ8312928.1"/>
    <property type="molecule type" value="Genomic_DNA"/>
</dbReference>
<evidence type="ECO:0000313" key="1">
    <source>
        <dbReference type="EMBL" id="KAJ8312928.1"/>
    </source>
</evidence>
<evidence type="ECO:0000313" key="2">
    <source>
        <dbReference type="Proteomes" id="UP001217089"/>
    </source>
</evidence>
<sequence>MLALSSEQDNQSNLLSQVLQLIDPALKFENQFQEIEYRAKTPVKHWALLKYDGPRYATKGKKLKSAFLLEGVEDKRMPNHGGSWRLIHDLTYLKGSSVNDNMDEKNCSVKYTSFEMALSLLTRIGRGLAARLDVKSAFR</sequence>
<accession>A0ABQ9FBA7</accession>